<feature type="non-terminal residue" evidence="1">
    <location>
        <position position="1"/>
    </location>
</feature>
<proteinExistence type="predicted"/>
<reference evidence="1 2" key="1">
    <citation type="journal article" date="2018" name="Sci. Rep.">
        <title>Comparative analysis of the Pocillopora damicornis genome highlights role of immune system in coral evolution.</title>
        <authorList>
            <person name="Cunning R."/>
            <person name="Bay R.A."/>
            <person name="Gillette P."/>
            <person name="Baker A.C."/>
            <person name="Traylor-Knowles N."/>
        </authorList>
    </citation>
    <scope>NUCLEOTIDE SEQUENCE [LARGE SCALE GENOMIC DNA]</scope>
    <source>
        <strain evidence="1">RSMAS</strain>
        <tissue evidence="1">Whole animal</tissue>
    </source>
</reference>
<evidence type="ECO:0000313" key="1">
    <source>
        <dbReference type="EMBL" id="RMX45650.1"/>
    </source>
</evidence>
<accession>A0A3M6TW86</accession>
<evidence type="ECO:0000313" key="2">
    <source>
        <dbReference type="Proteomes" id="UP000275408"/>
    </source>
</evidence>
<organism evidence="1 2">
    <name type="scientific">Pocillopora damicornis</name>
    <name type="common">Cauliflower coral</name>
    <name type="synonym">Millepora damicornis</name>
    <dbReference type="NCBI Taxonomy" id="46731"/>
    <lineage>
        <taxon>Eukaryota</taxon>
        <taxon>Metazoa</taxon>
        <taxon>Cnidaria</taxon>
        <taxon>Anthozoa</taxon>
        <taxon>Hexacorallia</taxon>
        <taxon>Scleractinia</taxon>
        <taxon>Astrocoeniina</taxon>
        <taxon>Pocilloporidae</taxon>
        <taxon>Pocillopora</taxon>
    </lineage>
</organism>
<comment type="caution">
    <text evidence="1">The sequence shown here is derived from an EMBL/GenBank/DDBJ whole genome shotgun (WGS) entry which is preliminary data.</text>
</comment>
<sequence>TDCEQKFGECELDAGTDACKRLECMKNFGGCLKTDLSSEKSSTPPPKMSPCLDKTNTCFELAQEDCTKKLECTVCSKYCMNEDPNPPSYCTAF</sequence>
<name>A0A3M6TW86_POCDA</name>
<dbReference type="Proteomes" id="UP000275408">
    <property type="component" value="Unassembled WGS sequence"/>
</dbReference>
<dbReference type="EMBL" id="RCHS01002806">
    <property type="protein sequence ID" value="RMX45650.1"/>
    <property type="molecule type" value="Genomic_DNA"/>
</dbReference>
<dbReference type="AlphaFoldDB" id="A0A3M6TW86"/>
<gene>
    <name evidence="1" type="ORF">pdam_00020739</name>
</gene>
<keyword evidence="2" id="KW-1185">Reference proteome</keyword>
<protein>
    <submittedName>
        <fullName evidence="1">Uncharacterized protein</fullName>
    </submittedName>
</protein>